<dbReference type="FunFam" id="3.40.50.300:FF:000896">
    <property type="entry name" value="DNA mismatch repair protein MutS"/>
    <property type="match status" value="1"/>
</dbReference>
<dbReference type="SMART" id="SM00533">
    <property type="entry name" value="MUTSd"/>
    <property type="match status" value="1"/>
</dbReference>
<dbReference type="FunFam" id="1.10.1420.10:FF:000007">
    <property type="entry name" value="DNA mismatch repair protein MutS"/>
    <property type="match status" value="1"/>
</dbReference>
<dbReference type="Gene3D" id="1.10.1420.10">
    <property type="match status" value="2"/>
</dbReference>
<feature type="region of interest" description="Disordered" evidence="10">
    <location>
        <begin position="796"/>
        <end position="840"/>
    </location>
</feature>
<evidence type="ECO:0000313" key="12">
    <source>
        <dbReference type="EMBL" id="KRL94850.1"/>
    </source>
</evidence>
<evidence type="ECO:0000256" key="4">
    <source>
        <dbReference type="ARBA" id="ARBA00022763"/>
    </source>
</evidence>
<dbReference type="STRING" id="1423753.FD28_GL000233"/>
<evidence type="ECO:0000256" key="5">
    <source>
        <dbReference type="ARBA" id="ARBA00022840"/>
    </source>
</evidence>
<dbReference type="GO" id="GO:0030983">
    <property type="term" value="F:mismatched DNA binding"/>
    <property type="evidence" value="ECO:0007669"/>
    <property type="project" value="InterPro"/>
</dbReference>
<evidence type="ECO:0000256" key="7">
    <source>
        <dbReference type="ARBA" id="ARBA00023204"/>
    </source>
</evidence>
<dbReference type="InterPro" id="IPR036187">
    <property type="entry name" value="DNA_mismatch_repair_MutS_sf"/>
</dbReference>
<keyword evidence="6 8" id="KW-0238">DNA-binding</keyword>
<feature type="binding site" evidence="8">
    <location>
        <begin position="605"/>
        <end position="612"/>
    </location>
    <ligand>
        <name>ATP</name>
        <dbReference type="ChEBI" id="CHEBI:30616"/>
    </ligand>
</feature>
<dbReference type="PANTHER" id="PTHR11361:SF34">
    <property type="entry name" value="DNA MISMATCH REPAIR PROTEIN MSH1, MITOCHONDRIAL"/>
    <property type="match status" value="1"/>
</dbReference>
<dbReference type="EMBL" id="AZFS01000052">
    <property type="protein sequence ID" value="KRL94850.1"/>
    <property type="molecule type" value="Genomic_DNA"/>
</dbReference>
<keyword evidence="3 8" id="KW-0547">Nucleotide-binding</keyword>
<comment type="function">
    <text evidence="8">This protein is involved in the repair of mismatches in DNA. It is possible that it carries out the mismatch recognition step. This protein has a weak ATPase activity.</text>
</comment>
<evidence type="ECO:0000256" key="10">
    <source>
        <dbReference type="SAM" id="MobiDB-lite"/>
    </source>
</evidence>
<feature type="compositionally biased region" description="Polar residues" evidence="10">
    <location>
        <begin position="800"/>
        <end position="820"/>
    </location>
</feature>
<evidence type="ECO:0000313" key="13">
    <source>
        <dbReference type="Proteomes" id="UP000051580"/>
    </source>
</evidence>
<organism evidence="12 13">
    <name type="scientific">Levilactobacillus hammesii DSM 16381</name>
    <dbReference type="NCBI Taxonomy" id="1423753"/>
    <lineage>
        <taxon>Bacteria</taxon>
        <taxon>Bacillati</taxon>
        <taxon>Bacillota</taxon>
        <taxon>Bacilli</taxon>
        <taxon>Lactobacillales</taxon>
        <taxon>Lactobacillaceae</taxon>
        <taxon>Levilactobacillus</taxon>
    </lineage>
</organism>
<dbReference type="PANTHER" id="PTHR11361">
    <property type="entry name" value="DNA MISMATCH REPAIR PROTEIN MUTS FAMILY MEMBER"/>
    <property type="match status" value="1"/>
</dbReference>
<dbReference type="InterPro" id="IPR016151">
    <property type="entry name" value="DNA_mismatch_repair_MutS_N"/>
</dbReference>
<dbReference type="RefSeq" id="WP_057733606.1">
    <property type="nucleotide sequence ID" value="NZ_AZFS01000052.1"/>
</dbReference>
<dbReference type="InterPro" id="IPR027417">
    <property type="entry name" value="P-loop_NTPase"/>
</dbReference>
<evidence type="ECO:0000259" key="11">
    <source>
        <dbReference type="PROSITE" id="PS00486"/>
    </source>
</evidence>
<dbReference type="InterPro" id="IPR007861">
    <property type="entry name" value="DNA_mismatch_repair_MutS_clamp"/>
</dbReference>
<dbReference type="NCBIfam" id="NF003810">
    <property type="entry name" value="PRK05399.1"/>
    <property type="match status" value="1"/>
</dbReference>
<dbReference type="SUPFAM" id="SSF53150">
    <property type="entry name" value="DNA repair protein MutS, domain II"/>
    <property type="match status" value="1"/>
</dbReference>
<name>A0A0R1UUZ6_9LACO</name>
<dbReference type="Gene3D" id="3.40.50.300">
    <property type="entry name" value="P-loop containing nucleotide triphosphate hydrolases"/>
    <property type="match status" value="1"/>
</dbReference>
<dbReference type="Proteomes" id="UP000051580">
    <property type="component" value="Unassembled WGS sequence"/>
</dbReference>
<dbReference type="Pfam" id="PF05192">
    <property type="entry name" value="MutS_III"/>
    <property type="match status" value="1"/>
</dbReference>
<dbReference type="PIRSF" id="PIRSF037677">
    <property type="entry name" value="DNA_mis_repair_Msh6"/>
    <property type="match status" value="1"/>
</dbReference>
<keyword evidence="4 8" id="KW-0227">DNA damage</keyword>
<dbReference type="InterPro" id="IPR007695">
    <property type="entry name" value="DNA_mismatch_repair_MutS-lik_N"/>
</dbReference>
<evidence type="ECO:0000256" key="9">
    <source>
        <dbReference type="RuleBase" id="RU003756"/>
    </source>
</evidence>
<dbReference type="SUPFAM" id="SSF48334">
    <property type="entry name" value="DNA repair protein MutS, domain III"/>
    <property type="match status" value="1"/>
</dbReference>
<reference evidence="12 13" key="1">
    <citation type="journal article" date="2015" name="Genome Announc.">
        <title>Expanding the biotechnology potential of lactobacilli through comparative genomics of 213 strains and associated genera.</title>
        <authorList>
            <person name="Sun Z."/>
            <person name="Harris H.M."/>
            <person name="McCann A."/>
            <person name="Guo C."/>
            <person name="Argimon S."/>
            <person name="Zhang W."/>
            <person name="Yang X."/>
            <person name="Jeffery I.B."/>
            <person name="Cooney J.C."/>
            <person name="Kagawa T.F."/>
            <person name="Liu W."/>
            <person name="Song Y."/>
            <person name="Salvetti E."/>
            <person name="Wrobel A."/>
            <person name="Rasinkangas P."/>
            <person name="Parkhill J."/>
            <person name="Rea M.C."/>
            <person name="O'Sullivan O."/>
            <person name="Ritari J."/>
            <person name="Douillard F.P."/>
            <person name="Paul Ross R."/>
            <person name="Yang R."/>
            <person name="Briner A.E."/>
            <person name="Felis G.E."/>
            <person name="de Vos W.M."/>
            <person name="Barrangou R."/>
            <person name="Klaenhammer T.R."/>
            <person name="Caufield P.W."/>
            <person name="Cui Y."/>
            <person name="Zhang H."/>
            <person name="O'Toole P.W."/>
        </authorList>
    </citation>
    <scope>NUCLEOTIDE SEQUENCE [LARGE SCALE GENOMIC DNA]</scope>
    <source>
        <strain evidence="12 13">DSM 16381</strain>
    </source>
</reference>
<dbReference type="GO" id="GO:0005524">
    <property type="term" value="F:ATP binding"/>
    <property type="evidence" value="ECO:0007669"/>
    <property type="project" value="UniProtKB-UniRule"/>
</dbReference>
<comment type="caution">
    <text evidence="12">The sequence shown here is derived from an EMBL/GenBank/DDBJ whole genome shotgun (WGS) entry which is preliminary data.</text>
</comment>
<protein>
    <recommendedName>
        <fullName evidence="2 8">DNA mismatch repair protein MutS</fullName>
    </recommendedName>
</protein>
<dbReference type="GO" id="GO:0005829">
    <property type="term" value="C:cytosol"/>
    <property type="evidence" value="ECO:0007669"/>
    <property type="project" value="TreeGrafter"/>
</dbReference>
<dbReference type="AlphaFoldDB" id="A0A0R1UUZ6"/>
<dbReference type="InterPro" id="IPR045076">
    <property type="entry name" value="MutS"/>
</dbReference>
<dbReference type="SMART" id="SM00534">
    <property type="entry name" value="MUTSac"/>
    <property type="match status" value="1"/>
</dbReference>
<dbReference type="GO" id="GO:0140664">
    <property type="term" value="F:ATP-dependent DNA damage sensor activity"/>
    <property type="evidence" value="ECO:0007669"/>
    <property type="project" value="InterPro"/>
</dbReference>
<proteinExistence type="inferred from homology"/>
<dbReference type="Pfam" id="PF01624">
    <property type="entry name" value="MutS_I"/>
    <property type="match status" value="1"/>
</dbReference>
<sequence length="890" mass="98961">MTKTTPMMAQYQKIKDQYPDAFLFYRLGDFYEMFNEDAVKGSQLLELTLTTRSHSAKNPIPMCGVPHKAVQNYIDILVDQGYKVAICEQMEDPKLAKGMVKREVIQLVTPGTQTDTGAAGAKRNNYLTALTQTDDAHYGLAYTDLSTGELKAAELSTTDTVINELMSLQTKEVVVDTTVAQDLQDRIKQLGMMISTQADIQASSELSYVEQDLTSDRLTQVVGVLVTYVTVTQKRSLAHLQRAVAYQPTAFLKMDHSSQSNLEITQNLRTKKKSGTLLWLLDETKTAMGGRLLKQWLDRPLIDRAQIEARQAKVGVLLDHYFERSNLQAELVKVYDLERLAGRVAFGSVNGRDLIQLQTSLEQVPQIAHTLGDLGEPVFDETLKHLDPVEDVAEAIADAIVPEPPLSVTDGGVIRDGYSDQLDEYRDAMRNGKQWLAEMEAHEREVTGINNLKIGYNHVFGYYIEVTKVNLNKLPADRYERKQTLANAERFSTPELKEKERLILEAEEKSTALEYKLFVDLREQVKKAITRLQKLAAIIASLDVLQSFAVVSEDYHFVKPTLIAGHDLEIKQGRHPVVEKVLGRQTYVPNDVSMDEQTNILLITGPNMSGKSTYMRQLALTVIMAQMGCFVPAESAQMPVFDQIFTRIGAADDLISGQSTFMVEMQEANRALSHATANSLILFDEIGRGTATYDGMALAQAIIEFVHDQVHAKTLFSTHYHELTALEDSLKELRNVHVGAVEQDGDLVFLHQMQPGPADKSYGIHVAKLAGMPTPLLKRAEVILTDLEDEAAAKPVVAVPSQTASTQPTEQPAADSQETTPEPAALPDTSTKAAVTPTDTDQQLSLFSEEPEMNPAQAKVIEQLSQLNLMGMTPMDVMSQVYKWQQKLSK</sequence>
<dbReference type="SUPFAM" id="SSF52540">
    <property type="entry name" value="P-loop containing nucleoside triphosphate hydrolases"/>
    <property type="match status" value="1"/>
</dbReference>
<evidence type="ECO:0000256" key="2">
    <source>
        <dbReference type="ARBA" id="ARBA00021982"/>
    </source>
</evidence>
<keyword evidence="7 8" id="KW-0234">DNA repair</keyword>
<dbReference type="CDD" id="cd03284">
    <property type="entry name" value="ABC_MutS1"/>
    <property type="match status" value="1"/>
</dbReference>
<dbReference type="PROSITE" id="PS00486">
    <property type="entry name" value="DNA_MISMATCH_REPAIR_2"/>
    <property type="match status" value="1"/>
</dbReference>
<comment type="similarity">
    <text evidence="1 8 9">Belongs to the DNA mismatch repair MutS family.</text>
</comment>
<dbReference type="InterPro" id="IPR000432">
    <property type="entry name" value="DNA_mismatch_repair_MutS_C"/>
</dbReference>
<evidence type="ECO:0000256" key="6">
    <source>
        <dbReference type="ARBA" id="ARBA00023125"/>
    </source>
</evidence>
<dbReference type="Pfam" id="PF05188">
    <property type="entry name" value="MutS_II"/>
    <property type="match status" value="1"/>
</dbReference>
<dbReference type="NCBIfam" id="TIGR01070">
    <property type="entry name" value="mutS1"/>
    <property type="match status" value="1"/>
</dbReference>
<dbReference type="InterPro" id="IPR005748">
    <property type="entry name" value="DNA_mismatch_repair_MutS"/>
</dbReference>
<dbReference type="GO" id="GO:0006298">
    <property type="term" value="P:mismatch repair"/>
    <property type="evidence" value="ECO:0007669"/>
    <property type="project" value="UniProtKB-UniRule"/>
</dbReference>
<dbReference type="PATRIC" id="fig|1423753.3.peg.243"/>
<dbReference type="SUPFAM" id="SSF55271">
    <property type="entry name" value="DNA repair protein MutS, domain I"/>
    <property type="match status" value="1"/>
</dbReference>
<dbReference type="GO" id="GO:0003684">
    <property type="term" value="F:damaged DNA binding"/>
    <property type="evidence" value="ECO:0007669"/>
    <property type="project" value="UniProtKB-UniRule"/>
</dbReference>
<dbReference type="InterPro" id="IPR007860">
    <property type="entry name" value="DNA_mmatch_repair_MutS_con_dom"/>
</dbReference>
<evidence type="ECO:0000256" key="3">
    <source>
        <dbReference type="ARBA" id="ARBA00022741"/>
    </source>
</evidence>
<evidence type="ECO:0000256" key="1">
    <source>
        <dbReference type="ARBA" id="ARBA00006271"/>
    </source>
</evidence>
<dbReference type="InterPro" id="IPR036678">
    <property type="entry name" value="MutS_con_dom_sf"/>
</dbReference>
<dbReference type="FunFam" id="3.40.1170.10:FF:000001">
    <property type="entry name" value="DNA mismatch repair protein MutS"/>
    <property type="match status" value="1"/>
</dbReference>
<dbReference type="HAMAP" id="MF_00096">
    <property type="entry name" value="MutS"/>
    <property type="match status" value="1"/>
</dbReference>
<feature type="compositionally biased region" description="Polar residues" evidence="10">
    <location>
        <begin position="828"/>
        <end position="840"/>
    </location>
</feature>
<dbReference type="InterPro" id="IPR017261">
    <property type="entry name" value="DNA_mismatch_repair_MutS/MSH"/>
</dbReference>
<dbReference type="Pfam" id="PF05190">
    <property type="entry name" value="MutS_IV"/>
    <property type="match status" value="1"/>
</dbReference>
<keyword evidence="5 8" id="KW-0067">ATP-binding</keyword>
<dbReference type="Gene3D" id="3.40.1170.10">
    <property type="entry name" value="DNA repair protein MutS, domain I"/>
    <property type="match status" value="1"/>
</dbReference>
<gene>
    <name evidence="8" type="primary">mutS</name>
    <name evidence="12" type="ORF">FD28_GL000233</name>
</gene>
<keyword evidence="13" id="KW-1185">Reference proteome</keyword>
<feature type="domain" description="DNA mismatch repair proteins mutS family" evidence="11">
    <location>
        <begin position="679"/>
        <end position="695"/>
    </location>
</feature>
<evidence type="ECO:0000256" key="8">
    <source>
        <dbReference type="HAMAP-Rule" id="MF_00096"/>
    </source>
</evidence>
<accession>A0A0R1UUZ6</accession>
<dbReference type="Pfam" id="PF00488">
    <property type="entry name" value="MutS_V"/>
    <property type="match status" value="1"/>
</dbReference>
<dbReference type="InterPro" id="IPR007696">
    <property type="entry name" value="DNA_mismatch_repair_MutS_core"/>
</dbReference>
<dbReference type="Gene3D" id="3.30.420.110">
    <property type="entry name" value="MutS, connector domain"/>
    <property type="match status" value="1"/>
</dbReference>